<dbReference type="InterPro" id="IPR000719">
    <property type="entry name" value="Prot_kinase_dom"/>
</dbReference>
<evidence type="ECO:0000313" key="17">
    <source>
        <dbReference type="EnsemblPlants" id="TraesCS2D02G537600.1.cds1"/>
    </source>
</evidence>
<evidence type="ECO:0000256" key="13">
    <source>
        <dbReference type="PROSITE-ProRule" id="PRU10141"/>
    </source>
</evidence>
<dbReference type="PROSITE" id="PS00108">
    <property type="entry name" value="PROTEIN_KINASE_ST"/>
    <property type="match status" value="1"/>
</dbReference>
<dbReference type="InterPro" id="IPR018451">
    <property type="entry name" value="NAF/FISL_domain"/>
</dbReference>
<accession>A0A3B6DN58</accession>
<dbReference type="InterPro" id="IPR008271">
    <property type="entry name" value="Ser/Thr_kinase_AS"/>
</dbReference>
<dbReference type="PROSITE" id="PS50816">
    <property type="entry name" value="NAF"/>
    <property type="match status" value="1"/>
</dbReference>
<dbReference type="Gramene" id="TraesJUL2D03G01297820.1">
    <property type="protein sequence ID" value="TraesJUL2D03G01297820.1.CDS1"/>
    <property type="gene ID" value="TraesJUL2D03G01297820"/>
</dbReference>
<dbReference type="STRING" id="4565.A0A3B6DN58"/>
<keyword evidence="6 13" id="KW-0547">Nucleotide-binding</keyword>
<dbReference type="OMA" id="ENPKFWH"/>
<dbReference type="OrthoDB" id="541276at2759"/>
<evidence type="ECO:0000259" key="15">
    <source>
        <dbReference type="PROSITE" id="PS50011"/>
    </source>
</evidence>
<dbReference type="SUPFAM" id="SSF56112">
    <property type="entry name" value="Protein kinase-like (PK-like)"/>
    <property type="match status" value="1"/>
</dbReference>
<dbReference type="RefSeq" id="XP_044334896.1">
    <property type="nucleotide sequence ID" value="XM_044478961.1"/>
</dbReference>
<keyword evidence="4 14" id="KW-0723">Serine/threonine-protein kinase</keyword>
<dbReference type="Gramene" id="TraesSTA2D03G01275400.1">
    <property type="protein sequence ID" value="TraesSTA2D03G01275400.1.CDS1"/>
    <property type="gene ID" value="TraesSTA2D03G01275400"/>
</dbReference>
<dbReference type="PaxDb" id="4565-Traes_2DL_6AD38317E.1"/>
<reference evidence="17" key="2">
    <citation type="submission" date="2018-10" db="UniProtKB">
        <authorList>
            <consortium name="EnsemblPlants"/>
        </authorList>
    </citation>
    <scope>IDENTIFICATION</scope>
</reference>
<organism evidence="17">
    <name type="scientific">Triticum aestivum</name>
    <name type="common">Wheat</name>
    <dbReference type="NCBI Taxonomy" id="4565"/>
    <lineage>
        <taxon>Eukaryota</taxon>
        <taxon>Viridiplantae</taxon>
        <taxon>Streptophyta</taxon>
        <taxon>Embryophyta</taxon>
        <taxon>Tracheophyta</taxon>
        <taxon>Spermatophyta</taxon>
        <taxon>Magnoliopsida</taxon>
        <taxon>Liliopsida</taxon>
        <taxon>Poales</taxon>
        <taxon>Poaceae</taxon>
        <taxon>BOP clade</taxon>
        <taxon>Pooideae</taxon>
        <taxon>Triticodae</taxon>
        <taxon>Triticeae</taxon>
        <taxon>Triticinae</taxon>
        <taxon>Triticum</taxon>
    </lineage>
</organism>
<dbReference type="InterPro" id="IPR017441">
    <property type="entry name" value="Protein_kinase_ATP_BS"/>
</dbReference>
<dbReference type="Gramene" id="TraesARI2D03G01306210.1">
    <property type="protein sequence ID" value="TraesARI2D03G01306210.1.CDS1"/>
    <property type="gene ID" value="TraesARI2D03G01306210"/>
</dbReference>
<dbReference type="InterPro" id="IPR004041">
    <property type="entry name" value="NAF_dom"/>
</dbReference>
<dbReference type="GO" id="GO:0004674">
    <property type="term" value="F:protein serine/threonine kinase activity"/>
    <property type="evidence" value="ECO:0000318"/>
    <property type="project" value="GO_Central"/>
</dbReference>
<comment type="similarity">
    <text evidence="2">Belongs to the protein kinase superfamily. CAMK Ser/Thr protein kinase family. SNF1 subfamily.</text>
</comment>
<dbReference type="GO" id="GO:0106310">
    <property type="term" value="F:protein serine kinase activity"/>
    <property type="evidence" value="ECO:0007669"/>
    <property type="project" value="RHEA"/>
</dbReference>
<evidence type="ECO:0000256" key="1">
    <source>
        <dbReference type="ARBA" id="ARBA00001936"/>
    </source>
</evidence>
<feature type="domain" description="Protein kinase" evidence="15">
    <location>
        <begin position="21"/>
        <end position="283"/>
    </location>
</feature>
<name>A0A3B6DN58_WHEAT</name>
<dbReference type="GO" id="GO:0005524">
    <property type="term" value="F:ATP binding"/>
    <property type="evidence" value="ECO:0007669"/>
    <property type="project" value="UniProtKB-UniRule"/>
</dbReference>
<dbReference type="SMART" id="SM00220">
    <property type="entry name" value="S_TKc"/>
    <property type="match status" value="1"/>
</dbReference>
<comment type="cofactor">
    <cofactor evidence="1">
        <name>Mn(2+)</name>
        <dbReference type="ChEBI" id="CHEBI:29035"/>
    </cofactor>
</comment>
<dbReference type="Gene3D" id="1.10.510.10">
    <property type="entry name" value="Transferase(Phosphotransferase) domain 1"/>
    <property type="match status" value="1"/>
</dbReference>
<dbReference type="Gene3D" id="3.30.310.80">
    <property type="entry name" value="Kinase associated domain 1, KA1"/>
    <property type="match status" value="1"/>
</dbReference>
<evidence type="ECO:0000256" key="9">
    <source>
        <dbReference type="ARBA" id="ARBA00023211"/>
    </source>
</evidence>
<feature type="binding site" evidence="13">
    <location>
        <position position="54"/>
    </location>
    <ligand>
        <name>ATP</name>
        <dbReference type="ChEBI" id="CHEBI:30616"/>
    </ligand>
</feature>
<dbReference type="Pfam" id="PF00069">
    <property type="entry name" value="Pkinase"/>
    <property type="match status" value="1"/>
</dbReference>
<dbReference type="EC" id="2.7.11.1" evidence="3"/>
<evidence type="ECO:0000256" key="2">
    <source>
        <dbReference type="ARBA" id="ARBA00006234"/>
    </source>
</evidence>
<dbReference type="PROSITE" id="PS00107">
    <property type="entry name" value="PROTEIN_KINASE_ATP"/>
    <property type="match status" value="1"/>
</dbReference>
<comment type="catalytic activity">
    <reaction evidence="11">
        <text>L-seryl-[protein] + ATP = O-phospho-L-seryl-[protein] + ADP + H(+)</text>
        <dbReference type="Rhea" id="RHEA:17989"/>
        <dbReference type="Rhea" id="RHEA-COMP:9863"/>
        <dbReference type="Rhea" id="RHEA-COMP:11604"/>
        <dbReference type="ChEBI" id="CHEBI:15378"/>
        <dbReference type="ChEBI" id="CHEBI:29999"/>
        <dbReference type="ChEBI" id="CHEBI:30616"/>
        <dbReference type="ChEBI" id="CHEBI:83421"/>
        <dbReference type="ChEBI" id="CHEBI:456216"/>
        <dbReference type="EC" id="2.7.11.1"/>
    </reaction>
</comment>
<dbReference type="Gramene" id="TraesNOR2D03G01303190.1">
    <property type="protein sequence ID" value="TraesNOR2D03G01303190.1.CDS1"/>
    <property type="gene ID" value="TraesNOR2D03G01303190"/>
</dbReference>
<feature type="domain" description="NAF" evidence="16">
    <location>
        <begin position="314"/>
        <end position="338"/>
    </location>
</feature>
<evidence type="ECO:0000256" key="8">
    <source>
        <dbReference type="ARBA" id="ARBA00022840"/>
    </source>
</evidence>
<sequence>MGPEDSPAAGESYSKILQGRYELGRVLGRGGSSKVYRARDIRTGVSVAVKAVRKPHHPCSPEKAAAARRSVERELAALRRVQGHPHVMRLLDVLASRSTVYLVLELARGGTLLSVMDERGRFDEPTARRLFVQLVSALAHVHSRGVFHRDVKPENLLLDEHGDLKLTDFGLCALADRHLGADGLAATRCGSPAYVAPEILYKKRYDAGEVDVWSSGVALFSLTAGYLPFNDGNLMGMYRKIFSGRFRCPRWFSPELRGLVGRMLDPNPDSRIKIAEIMEHSWLQLDGTSSFGNIIRAGSSDPRPEVTKWEAEMEQVRELNAFDIIALASGCDLSGLLGPLPDRVRFAVVGVDIGSVLDKAEEIGREDGFVMRRKEEVGCGGIMFEAIGREIIALVRVSRLLEEMVMIEVERASSSEAPNLWKRLQLGLKFSNN</sequence>
<evidence type="ECO:0000313" key="18">
    <source>
        <dbReference type="Proteomes" id="UP000019116"/>
    </source>
</evidence>
<dbReference type="Gramene" id="TraesCS2D02G537600.1">
    <property type="protein sequence ID" value="TraesCS2D02G537600.1.cds1"/>
    <property type="gene ID" value="TraesCS2D02G537600"/>
</dbReference>
<comment type="function">
    <text evidence="12">CIPK serine-threonine protein kinases interact with CBL proteins. Binding of a CBL protein to the regulatory NAF domain of CIPK protein lead to the activation of the kinase in a calcium-dependent manner.</text>
</comment>
<dbReference type="PROSITE" id="PS50011">
    <property type="entry name" value="PROTEIN_KINASE_DOM"/>
    <property type="match status" value="1"/>
</dbReference>
<proteinExistence type="inferred from homology"/>
<dbReference type="Gramene" id="TraesWEE_scaffold_004931_01G000500.1">
    <property type="protein sequence ID" value="TraesWEE_scaffold_004931_01G000500.1"/>
    <property type="gene ID" value="TraesWEE_scaffold_004931_01G000500"/>
</dbReference>
<evidence type="ECO:0000256" key="7">
    <source>
        <dbReference type="ARBA" id="ARBA00022777"/>
    </source>
</evidence>
<dbReference type="GeneID" id="123055052"/>
<evidence type="ECO:0000256" key="6">
    <source>
        <dbReference type="ARBA" id="ARBA00022741"/>
    </source>
</evidence>
<dbReference type="Gramene" id="TraesCS2D03G1195500.1">
    <property type="protein sequence ID" value="TraesCS2D03G1195500.1.CDS1"/>
    <property type="gene ID" value="TraesCS2D03G1195500"/>
</dbReference>
<dbReference type="Gramene" id="TraesMAC2D03G01284900.1">
    <property type="protein sequence ID" value="TraesMAC2D03G01284900.1.CDS1"/>
    <property type="gene ID" value="TraesMAC2D03G01284900"/>
</dbReference>
<dbReference type="FunFam" id="1.10.510.10:FF:000571">
    <property type="entry name" value="Maternal embryonic leucine zipper kinase"/>
    <property type="match status" value="1"/>
</dbReference>
<keyword evidence="9" id="KW-0464">Manganese</keyword>
<dbReference type="EnsemblPlants" id="TraesCS2D02G537600.1">
    <property type="protein sequence ID" value="TraesCS2D02G537600.1.cds1"/>
    <property type="gene ID" value="TraesCS2D02G537600"/>
</dbReference>
<evidence type="ECO:0000256" key="11">
    <source>
        <dbReference type="ARBA" id="ARBA00048679"/>
    </source>
</evidence>
<evidence type="ECO:0000256" key="14">
    <source>
        <dbReference type="RuleBase" id="RU000304"/>
    </source>
</evidence>
<dbReference type="Gramene" id="TraesCAD_scaffold_007303_01G000500.1">
    <property type="protein sequence ID" value="TraesCAD_scaffold_007303_01G000500.1"/>
    <property type="gene ID" value="TraesCAD_scaffold_007303_01G000500"/>
</dbReference>
<comment type="catalytic activity">
    <reaction evidence="10">
        <text>L-threonyl-[protein] + ATP = O-phospho-L-threonyl-[protein] + ADP + H(+)</text>
        <dbReference type="Rhea" id="RHEA:46608"/>
        <dbReference type="Rhea" id="RHEA-COMP:11060"/>
        <dbReference type="Rhea" id="RHEA-COMP:11605"/>
        <dbReference type="ChEBI" id="CHEBI:15378"/>
        <dbReference type="ChEBI" id="CHEBI:30013"/>
        <dbReference type="ChEBI" id="CHEBI:30616"/>
        <dbReference type="ChEBI" id="CHEBI:61977"/>
        <dbReference type="ChEBI" id="CHEBI:456216"/>
        <dbReference type="EC" id="2.7.11.1"/>
    </reaction>
</comment>
<keyword evidence="5" id="KW-0808">Transferase</keyword>
<dbReference type="InterPro" id="IPR011009">
    <property type="entry name" value="Kinase-like_dom_sf"/>
</dbReference>
<dbReference type="PANTHER" id="PTHR43895">
    <property type="entry name" value="CALCIUM/CALMODULIN-DEPENDENT PROTEIN KINASE KINASE-RELATED"/>
    <property type="match status" value="1"/>
</dbReference>
<dbReference type="Gramene" id="TraesCLE_scaffold_005561_01G000700.1">
    <property type="protein sequence ID" value="TraesCLE_scaffold_005561_01G000700.1"/>
    <property type="gene ID" value="TraesCLE_scaffold_005561_01G000700"/>
</dbReference>
<keyword evidence="7" id="KW-0418">Kinase</keyword>
<gene>
    <name evidence="17" type="primary">LOC123055052</name>
</gene>
<keyword evidence="18" id="KW-1185">Reference proteome</keyword>
<dbReference type="Gramene" id="TraesJAG2D03G01295300.1">
    <property type="protein sequence ID" value="TraesJAG2D03G01295300.1.CDS1"/>
    <property type="gene ID" value="TraesJAG2D03G01295300"/>
</dbReference>
<evidence type="ECO:0000256" key="12">
    <source>
        <dbReference type="ARBA" id="ARBA00058225"/>
    </source>
</evidence>
<dbReference type="Pfam" id="PF03822">
    <property type="entry name" value="NAF"/>
    <property type="match status" value="1"/>
</dbReference>
<dbReference type="Gramene" id="TraesROB_scaffold_013449_01G000700.1">
    <property type="protein sequence ID" value="TraesROB_scaffold_013449_01G000700.1"/>
    <property type="gene ID" value="TraesROB_scaffold_013449_01G000700"/>
</dbReference>
<dbReference type="PANTHER" id="PTHR43895:SF127">
    <property type="entry name" value="CBL-INTERACTING PROTEIN KINASE 22"/>
    <property type="match status" value="1"/>
</dbReference>
<dbReference type="Proteomes" id="UP000019116">
    <property type="component" value="Chromosome 2D"/>
</dbReference>
<protein>
    <recommendedName>
        <fullName evidence="3">non-specific serine/threonine protein kinase</fullName>
        <ecNumber evidence="3">2.7.11.1</ecNumber>
    </recommendedName>
</protein>
<dbReference type="SMR" id="A0A3B6DN58"/>
<keyword evidence="8 13" id="KW-0067">ATP-binding</keyword>
<reference evidence="17" key="1">
    <citation type="submission" date="2018-08" db="EMBL/GenBank/DDBJ databases">
        <authorList>
            <person name="Rossello M."/>
        </authorList>
    </citation>
    <scope>NUCLEOTIDE SEQUENCE [LARGE SCALE GENOMIC DNA]</scope>
    <source>
        <strain evidence="17">cv. Chinese Spring</strain>
    </source>
</reference>
<dbReference type="Gramene" id="TraesKAR2D01G0450010.1">
    <property type="protein sequence ID" value="cds.TraesKAR2D01G0450010.1"/>
    <property type="gene ID" value="TraesKAR2D01G0450010"/>
</dbReference>
<evidence type="ECO:0000256" key="3">
    <source>
        <dbReference type="ARBA" id="ARBA00012513"/>
    </source>
</evidence>
<evidence type="ECO:0000259" key="16">
    <source>
        <dbReference type="PROSITE" id="PS50816"/>
    </source>
</evidence>
<evidence type="ECO:0000256" key="5">
    <source>
        <dbReference type="ARBA" id="ARBA00022679"/>
    </source>
</evidence>
<dbReference type="GO" id="GO:0007165">
    <property type="term" value="P:signal transduction"/>
    <property type="evidence" value="ECO:0000318"/>
    <property type="project" value="GO_Central"/>
</dbReference>
<dbReference type="Gramene" id="TraesSYM2D03G01305070.1">
    <property type="protein sequence ID" value="TraesSYM2D03G01305070.1.CDS1"/>
    <property type="gene ID" value="TraesSYM2D03G01305070"/>
</dbReference>
<evidence type="ECO:0000256" key="10">
    <source>
        <dbReference type="ARBA" id="ARBA00047899"/>
    </source>
</evidence>
<dbReference type="Gramene" id="TraesLAC2D03G01238400.1">
    <property type="protein sequence ID" value="TraesLAC2D03G01238400.1.CDS1"/>
    <property type="gene ID" value="TraesLAC2D03G01238400"/>
</dbReference>
<dbReference type="AlphaFoldDB" id="A0A3B6DN58"/>
<evidence type="ECO:0000256" key="4">
    <source>
        <dbReference type="ARBA" id="ARBA00022527"/>
    </source>
</evidence>